<dbReference type="PANTHER" id="PTHR40130">
    <property type="entry name" value="EXPRESSED PROTEIN"/>
    <property type="match status" value="1"/>
</dbReference>
<dbReference type="SUPFAM" id="SSF140361">
    <property type="entry name" value="MIT domain-like"/>
    <property type="match status" value="1"/>
</dbReference>
<organism evidence="3 4">
    <name type="scientific">Lichtheimia corymbifera JMRC:FSU:9682</name>
    <dbReference type="NCBI Taxonomy" id="1263082"/>
    <lineage>
        <taxon>Eukaryota</taxon>
        <taxon>Fungi</taxon>
        <taxon>Fungi incertae sedis</taxon>
        <taxon>Mucoromycota</taxon>
        <taxon>Mucoromycotina</taxon>
        <taxon>Mucoromycetes</taxon>
        <taxon>Mucorales</taxon>
        <taxon>Lichtheimiaceae</taxon>
        <taxon>Lichtheimia</taxon>
    </lineage>
</organism>
<accession>A0A068RSS6</accession>
<reference evidence="3" key="1">
    <citation type="submission" date="2013-08" db="EMBL/GenBank/DDBJ databases">
        <title>Gene expansion shapes genome architecture in the human pathogen Lichtheimia corymbifera: an evolutionary genomics analysis in the ancient terrestrial Mucorales (Mucoromycotina).</title>
        <authorList>
            <person name="Schwartze V.U."/>
            <person name="Winter S."/>
            <person name="Shelest E."/>
            <person name="Marcet-Houben M."/>
            <person name="Horn F."/>
            <person name="Wehner S."/>
            <person name="Hoffmann K."/>
            <person name="Riege K."/>
            <person name="Sammeth M."/>
            <person name="Nowrousian M."/>
            <person name="Valiante V."/>
            <person name="Linde J."/>
            <person name="Jacobsen I.D."/>
            <person name="Marz M."/>
            <person name="Brakhage A.A."/>
            <person name="Gabaldon T."/>
            <person name="Bocker S."/>
            <person name="Voigt K."/>
        </authorList>
    </citation>
    <scope>NUCLEOTIDE SEQUENCE [LARGE SCALE GENOMIC DNA]</scope>
    <source>
        <strain evidence="3">FSU 9682</strain>
    </source>
</reference>
<gene>
    <name evidence="3" type="ORF">LCOR_04214.1</name>
</gene>
<protein>
    <submittedName>
        <fullName evidence="3">Uncharacterized protein</fullName>
    </submittedName>
</protein>
<evidence type="ECO:0000313" key="3">
    <source>
        <dbReference type="EMBL" id="CDH52775.1"/>
    </source>
</evidence>
<dbReference type="Proteomes" id="UP000027586">
    <property type="component" value="Unassembled WGS sequence"/>
</dbReference>
<name>A0A068RSS6_9FUNG</name>
<feature type="coiled-coil region" evidence="1">
    <location>
        <begin position="229"/>
        <end position="263"/>
    </location>
</feature>
<sequence length="415" mass="46594">MTTETPVNAGHSFANTAEDYEDREEWAKAAEAHAMAASQFQRAIQYAQDAMAAKTLRLLTSNHLRKAKDLERRISRQQQLQFDQGHDPEDMNEPDGSSSSHGTIDNNNDNNDRSFDMDSLRHALSSDQKHGSATPAIGGSYAVLSQNEEDEEENDPFNKFFEVVEKLMDKLSNPVAFASAPLNENDNPIPITVQSPDDKESDRFDASKMVESYFFVTEALDHPTSTRSPQEYSDENEQLKKQVDQLTRRIHELERAAVESNILKSSILQFKSDVHKQAKRIMQSHDYAAMRASSSAAMLTASGGGGRPISEQLARVRELEEENRQLRIQNEKQQALVNKYRERWEKLKESAKKRRAQPDQDMLSLGRSYSSCSSESTRQPTLLRSLAQQSTTPSTSSSVYPPRTSSPLAKGPTPP</sequence>
<evidence type="ECO:0000256" key="1">
    <source>
        <dbReference type="SAM" id="Coils"/>
    </source>
</evidence>
<feature type="region of interest" description="Disordered" evidence="2">
    <location>
        <begin position="79"/>
        <end position="116"/>
    </location>
</feature>
<feature type="region of interest" description="Disordered" evidence="2">
    <location>
        <begin position="1"/>
        <end position="20"/>
    </location>
</feature>
<feature type="compositionally biased region" description="Polar residues" evidence="2">
    <location>
        <begin position="95"/>
        <end position="104"/>
    </location>
</feature>
<keyword evidence="4" id="KW-1185">Reference proteome</keyword>
<proteinExistence type="predicted"/>
<dbReference type="EMBL" id="CBTN010000014">
    <property type="protein sequence ID" value="CDH52775.1"/>
    <property type="molecule type" value="Genomic_DNA"/>
</dbReference>
<dbReference type="AlphaFoldDB" id="A0A068RSS6"/>
<dbReference type="STRING" id="1263082.A0A068RSS6"/>
<dbReference type="PANTHER" id="PTHR40130:SF1">
    <property type="entry name" value="SPINDLE POLE BODY-ASSOCIATED PROTEIN CUT12 DOMAIN-CONTAINING PROTEIN"/>
    <property type="match status" value="1"/>
</dbReference>
<feature type="compositionally biased region" description="Polar residues" evidence="2">
    <location>
        <begin position="377"/>
        <end position="389"/>
    </location>
</feature>
<evidence type="ECO:0000313" key="4">
    <source>
        <dbReference type="Proteomes" id="UP000027586"/>
    </source>
</evidence>
<dbReference type="OrthoDB" id="3197614at2759"/>
<dbReference type="VEuPathDB" id="FungiDB:LCOR_04214.1"/>
<comment type="caution">
    <text evidence="3">The sequence shown here is derived from an EMBL/GenBank/DDBJ whole genome shotgun (WGS) entry which is preliminary data.</text>
</comment>
<keyword evidence="1" id="KW-0175">Coiled coil</keyword>
<dbReference type="Gene3D" id="1.20.58.80">
    <property type="entry name" value="Phosphotransferase system, lactose/cellobiose-type IIA subunit"/>
    <property type="match status" value="1"/>
</dbReference>
<feature type="region of interest" description="Disordered" evidence="2">
    <location>
        <begin position="349"/>
        <end position="415"/>
    </location>
</feature>
<feature type="compositionally biased region" description="Low complexity" evidence="2">
    <location>
        <begin position="364"/>
        <end position="376"/>
    </location>
</feature>
<feature type="compositionally biased region" description="Low complexity" evidence="2">
    <location>
        <begin position="390"/>
        <end position="407"/>
    </location>
</feature>
<evidence type="ECO:0000256" key="2">
    <source>
        <dbReference type="SAM" id="MobiDB-lite"/>
    </source>
</evidence>